<dbReference type="GO" id="GO:0005886">
    <property type="term" value="C:plasma membrane"/>
    <property type="evidence" value="ECO:0007669"/>
    <property type="project" value="TreeGrafter"/>
</dbReference>
<dbReference type="PANTHER" id="PTHR27003:SF325">
    <property type="entry name" value="PROTEIN KINASE DOMAIN-CONTAINING PROTEIN"/>
    <property type="match status" value="1"/>
</dbReference>
<dbReference type="AlphaFoldDB" id="A0A067KAI2"/>
<feature type="region of interest" description="Disordered" evidence="1">
    <location>
        <begin position="121"/>
        <end position="152"/>
    </location>
</feature>
<dbReference type="PROSITE" id="PS50011">
    <property type="entry name" value="PROTEIN_KINASE_DOM"/>
    <property type="match status" value="1"/>
</dbReference>
<evidence type="ECO:0000259" key="2">
    <source>
        <dbReference type="PROSITE" id="PS50011"/>
    </source>
</evidence>
<organism evidence="3 4">
    <name type="scientific">Jatropha curcas</name>
    <name type="common">Barbados nut</name>
    <dbReference type="NCBI Taxonomy" id="180498"/>
    <lineage>
        <taxon>Eukaryota</taxon>
        <taxon>Viridiplantae</taxon>
        <taxon>Streptophyta</taxon>
        <taxon>Embryophyta</taxon>
        <taxon>Tracheophyta</taxon>
        <taxon>Spermatophyta</taxon>
        <taxon>Magnoliopsida</taxon>
        <taxon>eudicotyledons</taxon>
        <taxon>Gunneridae</taxon>
        <taxon>Pentapetalae</taxon>
        <taxon>rosids</taxon>
        <taxon>fabids</taxon>
        <taxon>Malpighiales</taxon>
        <taxon>Euphorbiaceae</taxon>
        <taxon>Crotonoideae</taxon>
        <taxon>Jatropheae</taxon>
        <taxon>Jatropha</taxon>
    </lineage>
</organism>
<evidence type="ECO:0000313" key="4">
    <source>
        <dbReference type="Proteomes" id="UP000027138"/>
    </source>
</evidence>
<dbReference type="InterPro" id="IPR000719">
    <property type="entry name" value="Prot_kinase_dom"/>
</dbReference>
<dbReference type="Pfam" id="PF00069">
    <property type="entry name" value="Pkinase"/>
    <property type="match status" value="1"/>
</dbReference>
<dbReference type="PANTHER" id="PTHR27003">
    <property type="entry name" value="OS07G0166700 PROTEIN"/>
    <property type="match status" value="1"/>
</dbReference>
<evidence type="ECO:0000313" key="3">
    <source>
        <dbReference type="EMBL" id="KDP29255.1"/>
    </source>
</evidence>
<feature type="domain" description="Protein kinase" evidence="2">
    <location>
        <begin position="1"/>
        <end position="111"/>
    </location>
</feature>
<dbReference type="GO" id="GO:0005524">
    <property type="term" value="F:ATP binding"/>
    <property type="evidence" value="ECO:0007669"/>
    <property type="project" value="InterPro"/>
</dbReference>
<dbReference type="SUPFAM" id="SSF56112">
    <property type="entry name" value="Protein kinase-like (PK-like)"/>
    <property type="match status" value="1"/>
</dbReference>
<feature type="compositionally biased region" description="Polar residues" evidence="1">
    <location>
        <begin position="129"/>
        <end position="146"/>
    </location>
</feature>
<proteinExistence type="predicted"/>
<evidence type="ECO:0000256" key="1">
    <source>
        <dbReference type="SAM" id="MobiDB-lite"/>
    </source>
</evidence>
<gene>
    <name evidence="3" type="ORF">JCGZ_16644</name>
</gene>
<dbReference type="Gene3D" id="1.10.510.10">
    <property type="entry name" value="Transferase(Phosphotransferase) domain 1"/>
    <property type="match status" value="1"/>
</dbReference>
<sequence length="152" mass="17242">MGLIGSFGYLDPEYLLTFQLTAKSDVYSFGVVLLEVLCARPPIISSNMNLAEWGMLWLNKGQLEKITDPSLAGQINPNSLRKFGEIVEKCLKKEGASRPTMLDVRWDLEYVLQLQQTALHREPHEDSTTDISSNYVFTDSSNSFPNQERLRL</sequence>
<protein>
    <recommendedName>
        <fullName evidence="2">Protein kinase domain-containing protein</fullName>
    </recommendedName>
</protein>
<reference evidence="3 4" key="1">
    <citation type="journal article" date="2014" name="PLoS ONE">
        <title>Global Analysis of Gene Expression Profiles in Physic Nut (Jatropha curcas L.) Seedlings Exposed to Salt Stress.</title>
        <authorList>
            <person name="Zhang L."/>
            <person name="Zhang C."/>
            <person name="Wu P."/>
            <person name="Chen Y."/>
            <person name="Li M."/>
            <person name="Jiang H."/>
            <person name="Wu G."/>
        </authorList>
    </citation>
    <scope>NUCLEOTIDE SEQUENCE [LARGE SCALE GENOMIC DNA]</scope>
    <source>
        <strain evidence="4">cv. GZQX0401</strain>
        <tissue evidence="3">Young leaves</tissue>
    </source>
</reference>
<keyword evidence="4" id="KW-1185">Reference proteome</keyword>
<dbReference type="InterPro" id="IPR011009">
    <property type="entry name" value="Kinase-like_dom_sf"/>
</dbReference>
<accession>A0A067KAI2</accession>
<dbReference type="Proteomes" id="UP000027138">
    <property type="component" value="Unassembled WGS sequence"/>
</dbReference>
<dbReference type="EMBL" id="KK914761">
    <property type="protein sequence ID" value="KDP29255.1"/>
    <property type="molecule type" value="Genomic_DNA"/>
</dbReference>
<dbReference type="GO" id="GO:0009506">
    <property type="term" value="C:plasmodesma"/>
    <property type="evidence" value="ECO:0007669"/>
    <property type="project" value="TreeGrafter"/>
</dbReference>
<dbReference type="GO" id="GO:0004714">
    <property type="term" value="F:transmembrane receptor protein tyrosine kinase activity"/>
    <property type="evidence" value="ECO:0007669"/>
    <property type="project" value="InterPro"/>
</dbReference>
<name>A0A067KAI2_JATCU</name>
<dbReference type="OrthoDB" id="4062651at2759"/>
<dbReference type="InterPro" id="IPR045272">
    <property type="entry name" value="ANXUR1/2-like"/>
</dbReference>